<feature type="domain" description="Cathepsin propeptide inhibitor" evidence="3">
    <location>
        <begin position="154"/>
        <end position="214"/>
    </location>
</feature>
<dbReference type="EnsemblMetazoa" id="XM_044461859.1">
    <property type="protein sequence ID" value="XP_044317794.1"/>
    <property type="gene ID" value="LOC108044927"/>
</dbReference>
<reference evidence="5" key="1">
    <citation type="journal article" date="2021" name="Elife">
        <title>Highly contiguous assemblies of 101 drosophilid genomes.</title>
        <authorList>
            <person name="Kim B.Y."/>
            <person name="Wang J.R."/>
            <person name="Miller D.E."/>
            <person name="Barmina O."/>
            <person name="Delaney E."/>
            <person name="Thompson A."/>
            <person name="Comeault A.A."/>
            <person name="Peede D."/>
            <person name="D'Agostino E.R."/>
            <person name="Pelaez J."/>
            <person name="Aguilar J.M."/>
            <person name="Haji D."/>
            <person name="Matsunaga T."/>
            <person name="Armstrong E.E."/>
            <person name="Zych M."/>
            <person name="Ogawa Y."/>
            <person name="Stamenkovic-Radak M."/>
            <person name="Jelic M."/>
            <person name="Veselinovic M.S."/>
            <person name="Tanaskovic M."/>
            <person name="Eric P."/>
            <person name="Gao J.J."/>
            <person name="Katoh T.K."/>
            <person name="Toda M.J."/>
            <person name="Watabe H."/>
            <person name="Watada M."/>
            <person name="Davis J.S."/>
            <person name="Moyle L.C."/>
            <person name="Manoli G."/>
            <person name="Bertolini E."/>
            <person name="Kostal V."/>
            <person name="Hawley R.S."/>
            <person name="Takahashi A."/>
            <person name="Jones C.D."/>
            <person name="Price D.K."/>
            <person name="Whiteman N."/>
            <person name="Kopp A."/>
            <person name="Matute D.R."/>
            <person name="Petrov D.A."/>
        </authorList>
    </citation>
    <scope>NUCLEOTIDE SEQUENCE [LARGE SCALE GENOMIC DNA]</scope>
</reference>
<dbReference type="InterPro" id="IPR013201">
    <property type="entry name" value="Prot_inhib_I29"/>
</dbReference>
<evidence type="ECO:0000313" key="5">
    <source>
        <dbReference type="Proteomes" id="UP001652680"/>
    </source>
</evidence>
<keyword evidence="2" id="KW-0732">Signal</keyword>
<dbReference type="GeneID" id="108044927"/>
<feature type="region of interest" description="Disordered" evidence="1">
    <location>
        <begin position="337"/>
        <end position="369"/>
    </location>
</feature>
<keyword evidence="5" id="KW-1185">Reference proteome</keyword>
<dbReference type="RefSeq" id="XP_044317794.1">
    <property type="nucleotide sequence ID" value="XM_044461859.1"/>
</dbReference>
<proteinExistence type="predicted"/>
<organism evidence="4 5">
    <name type="scientific">Drosophila rhopaloa</name>
    <name type="common">Fruit fly</name>
    <dbReference type="NCBI Taxonomy" id="1041015"/>
    <lineage>
        <taxon>Eukaryota</taxon>
        <taxon>Metazoa</taxon>
        <taxon>Ecdysozoa</taxon>
        <taxon>Arthropoda</taxon>
        <taxon>Hexapoda</taxon>
        <taxon>Insecta</taxon>
        <taxon>Pterygota</taxon>
        <taxon>Neoptera</taxon>
        <taxon>Endopterygota</taxon>
        <taxon>Diptera</taxon>
        <taxon>Brachycera</taxon>
        <taxon>Muscomorpha</taxon>
        <taxon>Ephydroidea</taxon>
        <taxon>Drosophilidae</taxon>
        <taxon>Drosophila</taxon>
        <taxon>Sophophora</taxon>
    </lineage>
</organism>
<dbReference type="Proteomes" id="UP001652680">
    <property type="component" value="Unassembled WGS sequence"/>
</dbReference>
<sequence>MVSALIVILFMVGVAWALPTITPTNIAPTLNIETVTEMNSPVEIAAPPVLSEDESQCQSAWKKFLIDFDVFYESVSEVEKRRNIFCENWKKIQNHNVQFELGVESFKKGINQFSDLTFEEWKEKQKPIVEPEFTNVEDTTDKSKVDSIKCDVAWKIFLIDLEAKNKDDAETEKLRTIFCENWRKIQDHNLQYELGVESLKKGINQFSDLTFEEWKEKQKPVVEPEFTNVEDTTDKSKVDSNDCNVEWKMFLINFEAKYKDDAETDKRRIIFCENLRKIQDHNLQYELGVESFKKGINQFSDLTFEEWKAKQRPILNPEFSKETTSTEALEYEQDVNLKGRQTTQRTGLEAELSKGEQTTEVPREPLVIP</sequence>
<evidence type="ECO:0000259" key="3">
    <source>
        <dbReference type="SMART" id="SM00848"/>
    </source>
</evidence>
<evidence type="ECO:0000256" key="2">
    <source>
        <dbReference type="SAM" id="SignalP"/>
    </source>
</evidence>
<dbReference type="InterPro" id="IPR038765">
    <property type="entry name" value="Papain-like_cys_pep_sf"/>
</dbReference>
<evidence type="ECO:0000313" key="4">
    <source>
        <dbReference type="EnsemblMetazoa" id="XP_044317794.1"/>
    </source>
</evidence>
<feature type="chain" id="PRO_5046451729" description="Cathepsin propeptide inhibitor domain-containing protein" evidence="2">
    <location>
        <begin position="18"/>
        <end position="369"/>
    </location>
</feature>
<protein>
    <recommendedName>
        <fullName evidence="3">Cathepsin propeptide inhibitor domain-containing protein</fullName>
    </recommendedName>
</protein>
<evidence type="ECO:0000256" key="1">
    <source>
        <dbReference type="SAM" id="MobiDB-lite"/>
    </source>
</evidence>
<dbReference type="Gene3D" id="1.10.287.2250">
    <property type="match status" value="3"/>
</dbReference>
<feature type="domain" description="Cathepsin propeptide inhibitor" evidence="3">
    <location>
        <begin position="247"/>
        <end position="307"/>
    </location>
</feature>
<dbReference type="Pfam" id="PF08246">
    <property type="entry name" value="Inhibitor_I29"/>
    <property type="match status" value="3"/>
</dbReference>
<dbReference type="SMART" id="SM00848">
    <property type="entry name" value="Inhibitor_I29"/>
    <property type="match status" value="3"/>
</dbReference>
<name>A0ABM5JG43_DRORH</name>
<feature type="signal peptide" evidence="2">
    <location>
        <begin position="1"/>
        <end position="17"/>
    </location>
</feature>
<accession>A0ABM5JG43</accession>
<reference evidence="4" key="2">
    <citation type="submission" date="2025-05" db="UniProtKB">
        <authorList>
            <consortium name="EnsemblMetazoa"/>
        </authorList>
    </citation>
    <scope>IDENTIFICATION</scope>
</reference>
<dbReference type="SUPFAM" id="SSF54001">
    <property type="entry name" value="Cysteine proteinases"/>
    <property type="match status" value="3"/>
</dbReference>
<feature type="domain" description="Cathepsin propeptide inhibitor" evidence="3">
    <location>
        <begin position="61"/>
        <end position="121"/>
    </location>
</feature>